<evidence type="ECO:0000256" key="7">
    <source>
        <dbReference type="ARBA" id="ARBA00022801"/>
    </source>
</evidence>
<evidence type="ECO:0000256" key="4">
    <source>
        <dbReference type="ARBA" id="ARBA00022490"/>
    </source>
</evidence>
<comment type="pathway">
    <text evidence="3 10">Amino-acid biosynthesis; L-histidine biosynthesis; L-histidine from 5-phospho-alpha-D-ribose 1-diphosphate: step 2/9.</text>
</comment>
<keyword evidence="5 10" id="KW-0028">Amino-acid biosynthesis</keyword>
<dbReference type="GO" id="GO:0000105">
    <property type="term" value="P:L-histidine biosynthetic process"/>
    <property type="evidence" value="ECO:0007669"/>
    <property type="project" value="UniProtKB-UniRule"/>
</dbReference>
<comment type="caution">
    <text evidence="11">The sequence shown here is derived from an EMBL/GenBank/DDBJ whole genome shotgun (WGS) entry which is preliminary data.</text>
</comment>
<evidence type="ECO:0000256" key="2">
    <source>
        <dbReference type="ARBA" id="ARBA00004496"/>
    </source>
</evidence>
<dbReference type="CDD" id="cd11534">
    <property type="entry name" value="NTP-PPase_HisIE_like"/>
    <property type="match status" value="1"/>
</dbReference>
<keyword evidence="12" id="KW-1185">Reference proteome</keyword>
<dbReference type="OrthoDB" id="9795769at2"/>
<organism evidence="11 12">
    <name type="scientific">Clostridium vincentii</name>
    <dbReference type="NCBI Taxonomy" id="52704"/>
    <lineage>
        <taxon>Bacteria</taxon>
        <taxon>Bacillati</taxon>
        <taxon>Bacillota</taxon>
        <taxon>Clostridia</taxon>
        <taxon>Eubacteriales</taxon>
        <taxon>Clostridiaceae</taxon>
        <taxon>Clostridium</taxon>
    </lineage>
</organism>
<proteinExistence type="inferred from homology"/>
<dbReference type="RefSeq" id="WP_106059802.1">
    <property type="nucleotide sequence ID" value="NZ_PVXQ01000017.1"/>
</dbReference>
<dbReference type="EMBL" id="PVXQ01000017">
    <property type="protein sequence ID" value="PRR82321.1"/>
    <property type="molecule type" value="Genomic_DNA"/>
</dbReference>
<accession>A0A2T0BEJ3</accession>
<evidence type="ECO:0000256" key="5">
    <source>
        <dbReference type="ARBA" id="ARBA00022605"/>
    </source>
</evidence>
<dbReference type="GO" id="GO:0005524">
    <property type="term" value="F:ATP binding"/>
    <property type="evidence" value="ECO:0007669"/>
    <property type="project" value="UniProtKB-KW"/>
</dbReference>
<keyword evidence="7 10" id="KW-0378">Hydrolase</keyword>
<gene>
    <name evidence="10 11" type="primary">hisE</name>
    <name evidence="11" type="ORF">CLVI_18270</name>
</gene>
<keyword evidence="8 10" id="KW-0067">ATP-binding</keyword>
<evidence type="ECO:0000256" key="8">
    <source>
        <dbReference type="ARBA" id="ARBA00022840"/>
    </source>
</evidence>
<evidence type="ECO:0000256" key="10">
    <source>
        <dbReference type="HAMAP-Rule" id="MF_01020"/>
    </source>
</evidence>
<evidence type="ECO:0000256" key="1">
    <source>
        <dbReference type="ARBA" id="ARBA00001460"/>
    </source>
</evidence>
<keyword evidence="6 10" id="KW-0547">Nucleotide-binding</keyword>
<comment type="catalytic activity">
    <reaction evidence="1 10">
        <text>1-(5-phospho-beta-D-ribosyl)-ATP + H2O = 1-(5-phospho-beta-D-ribosyl)-5'-AMP + diphosphate + H(+)</text>
        <dbReference type="Rhea" id="RHEA:22828"/>
        <dbReference type="ChEBI" id="CHEBI:15377"/>
        <dbReference type="ChEBI" id="CHEBI:15378"/>
        <dbReference type="ChEBI" id="CHEBI:33019"/>
        <dbReference type="ChEBI" id="CHEBI:59457"/>
        <dbReference type="ChEBI" id="CHEBI:73183"/>
        <dbReference type="EC" id="3.6.1.31"/>
    </reaction>
</comment>
<keyword evidence="9 10" id="KW-0368">Histidine biosynthesis</keyword>
<comment type="subcellular location">
    <subcellularLocation>
        <location evidence="2 10">Cytoplasm</location>
    </subcellularLocation>
</comment>
<comment type="similarity">
    <text evidence="10">Belongs to the PRA-PH family.</text>
</comment>
<evidence type="ECO:0000256" key="9">
    <source>
        <dbReference type="ARBA" id="ARBA00023102"/>
    </source>
</evidence>
<dbReference type="GO" id="GO:0005737">
    <property type="term" value="C:cytoplasm"/>
    <property type="evidence" value="ECO:0007669"/>
    <property type="project" value="UniProtKB-SubCell"/>
</dbReference>
<dbReference type="UniPathway" id="UPA00031">
    <property type="reaction ID" value="UER00007"/>
</dbReference>
<dbReference type="Gene3D" id="1.10.287.1080">
    <property type="entry name" value="MazG-like"/>
    <property type="match status" value="1"/>
</dbReference>
<name>A0A2T0BEJ3_9CLOT</name>
<dbReference type="SUPFAM" id="SSF101386">
    <property type="entry name" value="all-alpha NTP pyrophosphatases"/>
    <property type="match status" value="1"/>
</dbReference>
<dbReference type="Pfam" id="PF01503">
    <property type="entry name" value="PRA-PH"/>
    <property type="match status" value="1"/>
</dbReference>
<dbReference type="GO" id="GO:0004636">
    <property type="term" value="F:phosphoribosyl-ATP diphosphatase activity"/>
    <property type="evidence" value="ECO:0007669"/>
    <property type="project" value="UniProtKB-UniRule"/>
</dbReference>
<keyword evidence="4 10" id="KW-0963">Cytoplasm</keyword>
<evidence type="ECO:0000313" key="12">
    <source>
        <dbReference type="Proteomes" id="UP000239471"/>
    </source>
</evidence>
<dbReference type="EC" id="3.6.1.31" evidence="10"/>
<reference evidence="11 12" key="1">
    <citation type="submission" date="2018-03" db="EMBL/GenBank/DDBJ databases">
        <title>Genome sequence of Clostridium vincentii DSM 10228.</title>
        <authorList>
            <person name="Poehlein A."/>
            <person name="Daniel R."/>
        </authorList>
    </citation>
    <scope>NUCLEOTIDE SEQUENCE [LARGE SCALE GENOMIC DNA]</scope>
    <source>
        <strain evidence="11 12">DSM 10228</strain>
    </source>
</reference>
<dbReference type="PANTHER" id="PTHR42945">
    <property type="entry name" value="HISTIDINE BIOSYNTHESIS BIFUNCTIONAL PROTEIN"/>
    <property type="match status" value="1"/>
</dbReference>
<dbReference type="InterPro" id="IPR021130">
    <property type="entry name" value="PRib-ATP_PPHydrolase-like"/>
</dbReference>
<dbReference type="HAMAP" id="MF_01020">
    <property type="entry name" value="HisE"/>
    <property type="match status" value="1"/>
</dbReference>
<evidence type="ECO:0000313" key="11">
    <source>
        <dbReference type="EMBL" id="PRR82321.1"/>
    </source>
</evidence>
<evidence type="ECO:0000256" key="3">
    <source>
        <dbReference type="ARBA" id="ARBA00005204"/>
    </source>
</evidence>
<dbReference type="PANTHER" id="PTHR42945:SF9">
    <property type="entry name" value="HISTIDINE BIOSYNTHESIS BIFUNCTIONAL PROTEIN HISIE"/>
    <property type="match status" value="1"/>
</dbReference>
<dbReference type="Proteomes" id="UP000239471">
    <property type="component" value="Unassembled WGS sequence"/>
</dbReference>
<evidence type="ECO:0000256" key="6">
    <source>
        <dbReference type="ARBA" id="ARBA00022741"/>
    </source>
</evidence>
<sequence length="108" mass="12264">MDNVIKELYSKIIDRKNGGEEGSYTVYLFEKGKEKILKKVGEEATEVIISSMGDNKEDQVSEICDLTYHLLVLMAELNIPIELVGEELTKRSNKINNFKGERPTIDNV</sequence>
<dbReference type="InterPro" id="IPR008179">
    <property type="entry name" value="HisE"/>
</dbReference>
<protein>
    <recommendedName>
        <fullName evidence="10">Phosphoribosyl-ATP pyrophosphatase</fullName>
        <shortName evidence="10">PRA-PH</shortName>
        <ecNumber evidence="10">3.6.1.31</ecNumber>
    </recommendedName>
</protein>
<dbReference type="NCBIfam" id="TIGR03188">
    <property type="entry name" value="histidine_hisI"/>
    <property type="match status" value="1"/>
</dbReference>
<dbReference type="AlphaFoldDB" id="A0A2T0BEJ3"/>